<dbReference type="Pfam" id="PF03982">
    <property type="entry name" value="DAGAT"/>
    <property type="match status" value="1"/>
</dbReference>
<dbReference type="GO" id="GO:0005739">
    <property type="term" value="C:mitochondrion"/>
    <property type="evidence" value="ECO:0007669"/>
    <property type="project" value="TreeGrafter"/>
</dbReference>
<dbReference type="EMBL" id="CAMXCT010000123">
    <property type="protein sequence ID" value="CAI3974229.1"/>
    <property type="molecule type" value="Genomic_DNA"/>
</dbReference>
<evidence type="ECO:0000256" key="3">
    <source>
        <dbReference type="ARBA" id="ARBA00023002"/>
    </source>
</evidence>
<dbReference type="GO" id="GO:0045329">
    <property type="term" value="P:carnitine biosynthetic process"/>
    <property type="evidence" value="ECO:0007669"/>
    <property type="project" value="TreeGrafter"/>
</dbReference>
<sequence length="783" mass="89649">MADGTVGTVGTVAKPAPATALELLKPPIYWLFHSWRLFGYIALLPPMLAYQPLKTLALLAAYTSVHRKIWWQRGVHRMFQFAAAKTHRFVNENKHLIKDDKRYLWCLHPHGLLADGWHAIVACNLDSFDDNGNGPPDVGRKIALCFAPIIQHVPVHQEMYRNLCCSSDRQSIVRWWKTTEDTDPALIPGGFAEACFASSAERKVEYSYLKGRKGFVRICIEEGKDIVPAYTFRLNWMYRTPRSMRGARARLSQRIFVGLIPFFGYMGSSMPLHEKTTTVVFPPFEASSYSVDQVDEAHEAYMAHLKKHFDLNKAKYGMRDVEMVFVGNDFQDDDWATRALQSLGIIKKLKQNAQSRPLRSRLSQNPSQKSPVATSRSELAMLRHGIRWARPGRWSSTVTLRWADGAFLPKYLRENTMEAWDNSSKQRLDFGIPMDLCVTGISLETVSLPDFSGPAFRLQFSDGHVGHFPVPRPQRSMWSQELQHQKKRVTWGATEASNIQEELTSGSLHFKWQDLQSDSTRSTAKRWIEAMHTHGVAMVSGMPTDENIMKRFSETLGTYVLPSVYGETFQIKSVCDPNNLAYSNLGLQMHTDLPFNAQPPGIQLFFCMQQADEGGESIAMDGFAAAESLYQQDPQAFELLCEQPLLFQDVTSEWFLSAEHPTFELNGDNASPMTPERLHRLNFNERTRDSWRQWNPDNLQQTAEVYQALQKFEQLVEERSRYASLRLMPGEMICTDNWRVMHSRSSFLGSRHFVGAYLDWDAVRARWRTLSSIFQSQWNSLQN</sequence>
<evidence type="ECO:0000256" key="4">
    <source>
        <dbReference type="ARBA" id="ARBA00023315"/>
    </source>
</evidence>
<dbReference type="InterPro" id="IPR042098">
    <property type="entry name" value="TauD-like_sf"/>
</dbReference>
<dbReference type="InterPro" id="IPR003819">
    <property type="entry name" value="TauD/TfdA-like"/>
</dbReference>
<evidence type="ECO:0000259" key="6">
    <source>
        <dbReference type="Pfam" id="PF02668"/>
    </source>
</evidence>
<evidence type="ECO:0000313" key="8">
    <source>
        <dbReference type="EMBL" id="CAL1127604.1"/>
    </source>
</evidence>
<evidence type="ECO:0000313" key="10">
    <source>
        <dbReference type="Proteomes" id="UP001152797"/>
    </source>
</evidence>
<proteinExistence type="inferred from homology"/>
<feature type="domain" description="TauD/TfdA-like" evidence="6">
    <location>
        <begin position="509"/>
        <end position="757"/>
    </location>
</feature>
<evidence type="ECO:0000313" key="9">
    <source>
        <dbReference type="EMBL" id="CAL4761541.1"/>
    </source>
</evidence>
<protein>
    <submittedName>
        <fullName evidence="9">Gamma-butyrobetaine dioxygenase (Gamma-butyrobetaine hydroxylase) (Gamma-BBH) (Gamma-butyrobetaine,2-oxoglutarate dioxygenase)</fullName>
    </submittedName>
</protein>
<dbReference type="Gene3D" id="3.60.130.10">
    <property type="entry name" value="Clavaminate synthase-like"/>
    <property type="match status" value="1"/>
</dbReference>
<dbReference type="AlphaFoldDB" id="A0A9P1BIU9"/>
<dbReference type="PANTHER" id="PTHR10696">
    <property type="entry name" value="GAMMA-BUTYROBETAINE HYDROXYLASE-RELATED"/>
    <property type="match status" value="1"/>
</dbReference>
<comment type="similarity">
    <text evidence="1">Belongs to the diacylglycerol acyltransferase family.</text>
</comment>
<dbReference type="OrthoDB" id="406634at2759"/>
<dbReference type="GO" id="GO:0008374">
    <property type="term" value="F:O-acyltransferase activity"/>
    <property type="evidence" value="ECO:0007669"/>
    <property type="project" value="InterPro"/>
</dbReference>
<name>A0A9P1BIU9_9DINO</name>
<accession>A0A9P1BIU9</accession>
<dbReference type="InterPro" id="IPR007130">
    <property type="entry name" value="DAGAT"/>
</dbReference>
<keyword evidence="9" id="KW-0223">Dioxygenase</keyword>
<evidence type="ECO:0000313" key="7">
    <source>
        <dbReference type="EMBL" id="CAI3974229.1"/>
    </source>
</evidence>
<feature type="region of interest" description="Disordered" evidence="5">
    <location>
        <begin position="356"/>
        <end position="376"/>
    </location>
</feature>
<evidence type="ECO:0000256" key="1">
    <source>
        <dbReference type="ARBA" id="ARBA00005420"/>
    </source>
</evidence>
<gene>
    <name evidence="7" type="ORF">C1SCF055_LOCUS2650</name>
</gene>
<keyword evidence="4" id="KW-0012">Acyltransferase</keyword>
<dbReference type="EMBL" id="CAMXCT030000123">
    <property type="protein sequence ID" value="CAL4761541.1"/>
    <property type="molecule type" value="Genomic_DNA"/>
</dbReference>
<dbReference type="EMBL" id="CAMXCT020000123">
    <property type="protein sequence ID" value="CAL1127604.1"/>
    <property type="molecule type" value="Genomic_DNA"/>
</dbReference>
<dbReference type="Proteomes" id="UP001152797">
    <property type="component" value="Unassembled WGS sequence"/>
</dbReference>
<reference evidence="7" key="1">
    <citation type="submission" date="2022-10" db="EMBL/GenBank/DDBJ databases">
        <authorList>
            <person name="Chen Y."/>
            <person name="Dougan E. K."/>
            <person name="Chan C."/>
            <person name="Rhodes N."/>
            <person name="Thang M."/>
        </authorList>
    </citation>
    <scope>NUCLEOTIDE SEQUENCE</scope>
</reference>
<evidence type="ECO:0000256" key="2">
    <source>
        <dbReference type="ARBA" id="ARBA00022679"/>
    </source>
</evidence>
<dbReference type="PANTHER" id="PTHR10696:SF33">
    <property type="entry name" value="GAMMA-BUTYROBETAINE DIOXYGENASE"/>
    <property type="match status" value="1"/>
</dbReference>
<keyword evidence="2" id="KW-0808">Transferase</keyword>
<organism evidence="7">
    <name type="scientific">Cladocopium goreaui</name>
    <dbReference type="NCBI Taxonomy" id="2562237"/>
    <lineage>
        <taxon>Eukaryota</taxon>
        <taxon>Sar</taxon>
        <taxon>Alveolata</taxon>
        <taxon>Dinophyceae</taxon>
        <taxon>Suessiales</taxon>
        <taxon>Symbiodiniaceae</taxon>
        <taxon>Cladocopium</taxon>
    </lineage>
</organism>
<comment type="caution">
    <text evidence="7">The sequence shown here is derived from an EMBL/GenBank/DDBJ whole genome shotgun (WGS) entry which is preliminary data.</text>
</comment>
<reference evidence="8" key="2">
    <citation type="submission" date="2024-04" db="EMBL/GenBank/DDBJ databases">
        <authorList>
            <person name="Chen Y."/>
            <person name="Shah S."/>
            <person name="Dougan E. K."/>
            <person name="Thang M."/>
            <person name="Chan C."/>
        </authorList>
    </citation>
    <scope>NUCLEOTIDE SEQUENCE [LARGE SCALE GENOMIC DNA]</scope>
</reference>
<dbReference type="GO" id="GO:0051213">
    <property type="term" value="F:dioxygenase activity"/>
    <property type="evidence" value="ECO:0007669"/>
    <property type="project" value="UniProtKB-KW"/>
</dbReference>
<dbReference type="InterPro" id="IPR050411">
    <property type="entry name" value="AlphaKG_dependent_hydroxylases"/>
</dbReference>
<dbReference type="Pfam" id="PF02668">
    <property type="entry name" value="TauD"/>
    <property type="match status" value="1"/>
</dbReference>
<evidence type="ECO:0000256" key="5">
    <source>
        <dbReference type="SAM" id="MobiDB-lite"/>
    </source>
</evidence>
<keyword evidence="10" id="KW-1185">Reference proteome</keyword>
<keyword evidence="3" id="KW-0560">Oxidoreductase</keyword>
<dbReference type="SUPFAM" id="SSF51197">
    <property type="entry name" value="Clavaminate synthase-like"/>
    <property type="match status" value="1"/>
</dbReference>